<dbReference type="InterPro" id="IPR016032">
    <property type="entry name" value="Sig_transdc_resp-reg_C-effctor"/>
</dbReference>
<keyword evidence="2" id="KW-0805">Transcription regulation</keyword>
<evidence type="ECO:0000256" key="5">
    <source>
        <dbReference type="PROSITE-ProRule" id="PRU00169"/>
    </source>
</evidence>
<accession>A0AB39P7L2</accession>
<dbReference type="PROSITE" id="PS50043">
    <property type="entry name" value="HTH_LUXR_2"/>
    <property type="match status" value="1"/>
</dbReference>
<evidence type="ECO:0000256" key="1">
    <source>
        <dbReference type="ARBA" id="ARBA00022553"/>
    </source>
</evidence>
<keyword evidence="1 5" id="KW-0597">Phosphoprotein</keyword>
<sequence length="270" mass="27964">MTTPEPPDSAAPGATAGPVAPPDSSASLDSAPAASPPPAPAPAPSSAIRIVVADDHAVVRAGYGLLATQPDFEVVGTACDGSEAVRVCGEELPDVVLMDVRMPVMDGIQATTELLTAGATESDAPRVLILTTFDLDEHVYDALAAGASGFLLKDVTAERLFEAVRVVAAGEALLAPAITRRLIAEFARLKPRTPAVTTLSALTPRETEVLRLLAEGLSNPEIAARLHVGEETVKTHVSRVLTKLGLRDRTQAVVMAYETGLVVPRSGSPA</sequence>
<feature type="compositionally biased region" description="Low complexity" evidence="6">
    <location>
        <begin position="10"/>
        <end position="33"/>
    </location>
</feature>
<dbReference type="Pfam" id="PF00196">
    <property type="entry name" value="GerE"/>
    <property type="match status" value="1"/>
</dbReference>
<reference evidence="9" key="1">
    <citation type="submission" date="2024-07" db="EMBL/GenBank/DDBJ databases">
        <authorList>
            <person name="Yu S.T."/>
        </authorList>
    </citation>
    <scope>NUCLEOTIDE SEQUENCE</scope>
    <source>
        <strain evidence="9">R21</strain>
    </source>
</reference>
<dbReference type="GO" id="GO:0006355">
    <property type="term" value="P:regulation of DNA-templated transcription"/>
    <property type="evidence" value="ECO:0007669"/>
    <property type="project" value="InterPro"/>
</dbReference>
<evidence type="ECO:0000256" key="4">
    <source>
        <dbReference type="ARBA" id="ARBA00023163"/>
    </source>
</evidence>
<dbReference type="SUPFAM" id="SSF46894">
    <property type="entry name" value="C-terminal effector domain of the bipartite response regulators"/>
    <property type="match status" value="1"/>
</dbReference>
<feature type="compositionally biased region" description="Pro residues" evidence="6">
    <location>
        <begin position="34"/>
        <end position="43"/>
    </location>
</feature>
<evidence type="ECO:0000256" key="3">
    <source>
        <dbReference type="ARBA" id="ARBA00023125"/>
    </source>
</evidence>
<dbReference type="InterPro" id="IPR011006">
    <property type="entry name" value="CheY-like_superfamily"/>
</dbReference>
<dbReference type="CDD" id="cd17535">
    <property type="entry name" value="REC_NarL-like"/>
    <property type="match status" value="1"/>
</dbReference>
<dbReference type="InterPro" id="IPR000792">
    <property type="entry name" value="Tscrpt_reg_LuxR_C"/>
</dbReference>
<evidence type="ECO:0000259" key="7">
    <source>
        <dbReference type="PROSITE" id="PS50043"/>
    </source>
</evidence>
<dbReference type="SUPFAM" id="SSF52172">
    <property type="entry name" value="CheY-like"/>
    <property type="match status" value="1"/>
</dbReference>
<name>A0AB39P7L2_9ACTN</name>
<dbReference type="PROSITE" id="PS50110">
    <property type="entry name" value="RESPONSE_REGULATORY"/>
    <property type="match status" value="1"/>
</dbReference>
<keyword evidence="3" id="KW-0238">DNA-binding</keyword>
<evidence type="ECO:0000256" key="2">
    <source>
        <dbReference type="ARBA" id="ARBA00023015"/>
    </source>
</evidence>
<feature type="domain" description="HTH luxR-type" evidence="7">
    <location>
        <begin position="195"/>
        <end position="260"/>
    </location>
</feature>
<dbReference type="PROSITE" id="PS00622">
    <property type="entry name" value="HTH_LUXR_1"/>
    <property type="match status" value="1"/>
</dbReference>
<dbReference type="InterPro" id="IPR001789">
    <property type="entry name" value="Sig_transdc_resp-reg_receiver"/>
</dbReference>
<proteinExistence type="predicted"/>
<evidence type="ECO:0000313" key="9">
    <source>
        <dbReference type="EMBL" id="XDQ25758.1"/>
    </source>
</evidence>
<feature type="modified residue" description="4-aspartylphosphate" evidence="5">
    <location>
        <position position="99"/>
    </location>
</feature>
<organism evidence="9">
    <name type="scientific">Streptomyces sp. R21</name>
    <dbReference type="NCBI Taxonomy" id="3238627"/>
    <lineage>
        <taxon>Bacteria</taxon>
        <taxon>Bacillati</taxon>
        <taxon>Actinomycetota</taxon>
        <taxon>Actinomycetes</taxon>
        <taxon>Kitasatosporales</taxon>
        <taxon>Streptomycetaceae</taxon>
        <taxon>Streptomyces</taxon>
    </lineage>
</organism>
<dbReference type="AlphaFoldDB" id="A0AB39P7L2"/>
<dbReference type="RefSeq" id="WP_369233059.1">
    <property type="nucleotide sequence ID" value="NZ_CP163435.1"/>
</dbReference>
<feature type="region of interest" description="Disordered" evidence="6">
    <location>
        <begin position="1"/>
        <end position="44"/>
    </location>
</feature>
<dbReference type="EMBL" id="CP163435">
    <property type="protein sequence ID" value="XDQ25758.1"/>
    <property type="molecule type" value="Genomic_DNA"/>
</dbReference>
<feature type="domain" description="Response regulatory" evidence="8">
    <location>
        <begin position="49"/>
        <end position="168"/>
    </location>
</feature>
<evidence type="ECO:0000259" key="8">
    <source>
        <dbReference type="PROSITE" id="PS50110"/>
    </source>
</evidence>
<dbReference type="InterPro" id="IPR039420">
    <property type="entry name" value="WalR-like"/>
</dbReference>
<dbReference type="SMART" id="SM00448">
    <property type="entry name" value="REC"/>
    <property type="match status" value="1"/>
</dbReference>
<dbReference type="GO" id="GO:0000160">
    <property type="term" value="P:phosphorelay signal transduction system"/>
    <property type="evidence" value="ECO:0007669"/>
    <property type="project" value="InterPro"/>
</dbReference>
<dbReference type="PRINTS" id="PR00038">
    <property type="entry name" value="HTHLUXR"/>
</dbReference>
<protein>
    <submittedName>
        <fullName evidence="9">Response regulator</fullName>
    </submittedName>
</protein>
<dbReference type="CDD" id="cd06170">
    <property type="entry name" value="LuxR_C_like"/>
    <property type="match status" value="1"/>
</dbReference>
<dbReference type="InterPro" id="IPR058245">
    <property type="entry name" value="NreC/VraR/RcsB-like_REC"/>
</dbReference>
<dbReference type="SMART" id="SM00421">
    <property type="entry name" value="HTH_LUXR"/>
    <property type="match status" value="1"/>
</dbReference>
<keyword evidence="4" id="KW-0804">Transcription</keyword>
<dbReference type="PANTHER" id="PTHR43214">
    <property type="entry name" value="TWO-COMPONENT RESPONSE REGULATOR"/>
    <property type="match status" value="1"/>
</dbReference>
<dbReference type="PANTHER" id="PTHR43214:SF24">
    <property type="entry name" value="TRANSCRIPTIONAL REGULATORY PROTEIN NARL-RELATED"/>
    <property type="match status" value="1"/>
</dbReference>
<dbReference type="Gene3D" id="3.40.50.2300">
    <property type="match status" value="1"/>
</dbReference>
<dbReference type="Pfam" id="PF00072">
    <property type="entry name" value="Response_reg"/>
    <property type="match status" value="1"/>
</dbReference>
<evidence type="ECO:0000256" key="6">
    <source>
        <dbReference type="SAM" id="MobiDB-lite"/>
    </source>
</evidence>
<dbReference type="GO" id="GO:0003677">
    <property type="term" value="F:DNA binding"/>
    <property type="evidence" value="ECO:0007669"/>
    <property type="project" value="UniProtKB-KW"/>
</dbReference>
<gene>
    <name evidence="9" type="ORF">AB5J56_14155</name>
</gene>